<feature type="domain" description="Major facilitator superfamily (MFS) profile" evidence="9">
    <location>
        <begin position="48"/>
        <end position="538"/>
    </location>
</feature>
<dbReference type="InterPro" id="IPR044770">
    <property type="entry name" value="MFS_spinster-like"/>
</dbReference>
<dbReference type="Proteomes" id="UP000664859">
    <property type="component" value="Unassembled WGS sequence"/>
</dbReference>
<evidence type="ECO:0000313" key="11">
    <source>
        <dbReference type="Proteomes" id="UP000664859"/>
    </source>
</evidence>
<evidence type="ECO:0000256" key="3">
    <source>
        <dbReference type="ARBA" id="ARBA00022692"/>
    </source>
</evidence>
<keyword evidence="4 8" id="KW-1133">Transmembrane helix</keyword>
<feature type="transmembrane region" description="Helical" evidence="8">
    <location>
        <begin position="120"/>
        <end position="138"/>
    </location>
</feature>
<keyword evidence="11" id="KW-1185">Reference proteome</keyword>
<evidence type="ECO:0000256" key="5">
    <source>
        <dbReference type="ARBA" id="ARBA00023136"/>
    </source>
</evidence>
<feature type="region of interest" description="Disordered" evidence="7">
    <location>
        <begin position="1"/>
        <end position="23"/>
    </location>
</feature>
<feature type="transmembrane region" description="Helical" evidence="8">
    <location>
        <begin position="347"/>
        <end position="370"/>
    </location>
</feature>
<evidence type="ECO:0000256" key="4">
    <source>
        <dbReference type="ARBA" id="ARBA00022989"/>
    </source>
</evidence>
<keyword evidence="3 8" id="KW-0812">Transmembrane</keyword>
<dbReference type="PANTHER" id="PTHR23505:SF79">
    <property type="entry name" value="PROTEIN SPINSTER"/>
    <property type="match status" value="1"/>
</dbReference>
<feature type="transmembrane region" description="Helical" evidence="8">
    <location>
        <begin position="382"/>
        <end position="406"/>
    </location>
</feature>
<evidence type="ECO:0000256" key="8">
    <source>
        <dbReference type="SAM" id="Phobius"/>
    </source>
</evidence>
<accession>A0A835YQ86</accession>
<evidence type="ECO:0000256" key="1">
    <source>
        <dbReference type="ARBA" id="ARBA00004141"/>
    </source>
</evidence>
<proteinExistence type="inferred from homology"/>
<dbReference type="InterPro" id="IPR036259">
    <property type="entry name" value="MFS_trans_sf"/>
</dbReference>
<feature type="transmembrane region" description="Helical" evidence="8">
    <location>
        <begin position="182"/>
        <end position="200"/>
    </location>
</feature>
<feature type="transmembrane region" description="Helical" evidence="8">
    <location>
        <begin position="515"/>
        <end position="536"/>
    </location>
</feature>
<dbReference type="EMBL" id="JAFCMP010000501">
    <property type="protein sequence ID" value="KAG5179091.1"/>
    <property type="molecule type" value="Genomic_DNA"/>
</dbReference>
<evidence type="ECO:0000256" key="2">
    <source>
        <dbReference type="ARBA" id="ARBA00022448"/>
    </source>
</evidence>
<dbReference type="GO" id="GO:0016020">
    <property type="term" value="C:membrane"/>
    <property type="evidence" value="ECO:0007669"/>
    <property type="project" value="UniProtKB-SubCell"/>
</dbReference>
<reference evidence="10" key="1">
    <citation type="submission" date="2021-02" db="EMBL/GenBank/DDBJ databases">
        <title>First Annotated Genome of the Yellow-green Alga Tribonema minus.</title>
        <authorList>
            <person name="Mahan K.M."/>
        </authorList>
    </citation>
    <scope>NUCLEOTIDE SEQUENCE</scope>
    <source>
        <strain evidence="10">UTEX B ZZ1240</strain>
    </source>
</reference>
<keyword evidence="5 8" id="KW-0472">Membrane</keyword>
<dbReference type="Gene3D" id="1.20.1250.20">
    <property type="entry name" value="MFS general substrate transporter like domains"/>
    <property type="match status" value="1"/>
</dbReference>
<keyword evidence="2" id="KW-0813">Transport</keyword>
<evidence type="ECO:0000256" key="7">
    <source>
        <dbReference type="SAM" id="MobiDB-lite"/>
    </source>
</evidence>
<evidence type="ECO:0000259" key="9">
    <source>
        <dbReference type="PROSITE" id="PS50850"/>
    </source>
</evidence>
<dbReference type="Pfam" id="PF07690">
    <property type="entry name" value="MFS_1"/>
    <property type="match status" value="1"/>
</dbReference>
<sequence>MEPGIGTSLSNSSPSRRSSSDLLDGPAAASVSASLCCQERCALRGSNVFLLLTATNMMIFLDRGILPGCSQEINEFIEDSLNTSTPDVFLGLLQSAFILGFAASTLVFAHLTHYYNAFKLIGVGLIVFAAALLLTGAAEYIGSFWFLFCARLLTGVGEASFTCVVPPIILDNAAPHEGGKWLALYFTAIPVGTALGYIYGSLLAHSRLSWSGAYWLEVPVMLPLIAAIFSLSSHPIGQKASVHVGGFKLLSPTSSAPEPVSAALYLQGYDGEGDLAHVPRLEGEKGGAGQGVEGGEGQGEARAVLSRPIFVCVVMSYAAIVAVLISLSTFGAGIIVSLGLFSTEQAASAAFGALVAAAGIAGTPAGGRLIDRLAGVEEGAKLLMVLGNVWAMVCVATVFVIIGSLAATAGRLPFLACLFLGCLCLFMATSLINVALMLSVAAQHRSFALALNTLGLHLFGDVPSPIIVGALKDRWAPHCVAGAADSYADSYAGSSAPLGASSQECVKERPGLQRVLMVVALWLLWSCVYLGAAYALQRRKVLRNSAAAQNGARRVPLVSDEAGELARPLLLQSPRAAQQ</sequence>
<evidence type="ECO:0000313" key="10">
    <source>
        <dbReference type="EMBL" id="KAG5179091.1"/>
    </source>
</evidence>
<dbReference type="SUPFAM" id="SSF103473">
    <property type="entry name" value="MFS general substrate transporter"/>
    <property type="match status" value="1"/>
</dbReference>
<comment type="similarity">
    <text evidence="6">Belongs to the major facilitator superfamily. Spinster (TC 2.A.1.49) family.</text>
</comment>
<comment type="subcellular location">
    <subcellularLocation>
        <location evidence="1">Membrane</location>
        <topology evidence="1">Multi-pass membrane protein</topology>
    </subcellularLocation>
</comment>
<dbReference type="GO" id="GO:0022857">
    <property type="term" value="F:transmembrane transporter activity"/>
    <property type="evidence" value="ECO:0007669"/>
    <property type="project" value="InterPro"/>
</dbReference>
<protein>
    <submittedName>
        <fullName evidence="10">Major facilitator superfamily domain-containing protein</fullName>
    </submittedName>
</protein>
<dbReference type="PROSITE" id="PS50850">
    <property type="entry name" value="MFS"/>
    <property type="match status" value="1"/>
</dbReference>
<comment type="caution">
    <text evidence="10">The sequence shown here is derived from an EMBL/GenBank/DDBJ whole genome shotgun (WGS) entry which is preliminary data.</text>
</comment>
<feature type="transmembrane region" description="Helical" evidence="8">
    <location>
        <begin position="212"/>
        <end position="231"/>
    </location>
</feature>
<dbReference type="InterPro" id="IPR020846">
    <property type="entry name" value="MFS_dom"/>
</dbReference>
<feature type="compositionally biased region" description="Low complexity" evidence="7">
    <location>
        <begin position="8"/>
        <end position="23"/>
    </location>
</feature>
<evidence type="ECO:0000256" key="6">
    <source>
        <dbReference type="ARBA" id="ARBA00024338"/>
    </source>
</evidence>
<gene>
    <name evidence="10" type="ORF">JKP88DRAFT_280650</name>
</gene>
<dbReference type="PANTHER" id="PTHR23505">
    <property type="entry name" value="SPINSTER"/>
    <property type="match status" value="1"/>
</dbReference>
<feature type="transmembrane region" description="Helical" evidence="8">
    <location>
        <begin position="88"/>
        <end position="108"/>
    </location>
</feature>
<name>A0A835YQ86_9STRA</name>
<dbReference type="OrthoDB" id="6770063at2759"/>
<feature type="transmembrane region" description="Helical" evidence="8">
    <location>
        <begin position="309"/>
        <end position="341"/>
    </location>
</feature>
<dbReference type="InterPro" id="IPR011701">
    <property type="entry name" value="MFS"/>
</dbReference>
<organism evidence="10 11">
    <name type="scientific">Tribonema minus</name>
    <dbReference type="NCBI Taxonomy" id="303371"/>
    <lineage>
        <taxon>Eukaryota</taxon>
        <taxon>Sar</taxon>
        <taxon>Stramenopiles</taxon>
        <taxon>Ochrophyta</taxon>
        <taxon>PX clade</taxon>
        <taxon>Xanthophyceae</taxon>
        <taxon>Tribonematales</taxon>
        <taxon>Tribonemataceae</taxon>
        <taxon>Tribonema</taxon>
    </lineage>
</organism>
<dbReference type="AlphaFoldDB" id="A0A835YQ86"/>
<feature type="transmembrane region" description="Helical" evidence="8">
    <location>
        <begin position="412"/>
        <end position="436"/>
    </location>
</feature>